<dbReference type="InterPro" id="IPR050374">
    <property type="entry name" value="RRT5_SRSF_SR"/>
</dbReference>
<feature type="region of interest" description="Disordered" evidence="3">
    <location>
        <begin position="113"/>
        <end position="149"/>
    </location>
</feature>
<sequence>MSSRLSLRSVMDGNNGSQVPQGDAPVTGRQVFLGNLPFTIQSKDLKDLFEKNGGISNVAVMLHANGRSRGFGLVTCESAETAQLLISQFRDLELLGRRIEVRLDRVGRAYNNLADDRKPHDGQSLSKRHAPQYANPPTTTTAACTPDSVSGTSAPQIASVAAAAAMLSNAPVSSTSSYHSLGAVGMYHPAIAAPTTNSYAHNWTPDTDHGFHPAVVDYNALQTFDVGNAIAGIDLNPGTRILVTPGVQDASYYSNNGGTATPPTQGSHSPPANGDPSVWTDTPPHTASDVPAAPSTFSNGGTNLFVGNLPFSTTWQGLKDLFRRAGDVVRAQVPIDSSGRSRGFGVVTMAQPEDAAKAVEMLNDFVFMGRSLEVREDRNTSKSFRTEGDQHEGGGYNGGYRTRKQTKGPPSVPSGNQEDQTDVTHPKDNQFLSNGSDPNTGDASGPTLFVGNLAYGVQWQELKDLFRSVCAPIRAEIAMSSPGRSRGFGFVTMASQEDADKAIQELNGVEVRNRKIEVRIDRFRGQNEQGAVDAASGTQVVVGNLPFHMRWQDLKDIFRCVAEPQIANVRIDPETGQSKGIGTVRFEDAKDATRALSLNGMVIAGRNLWVKIDK</sequence>
<evidence type="ECO:0000256" key="1">
    <source>
        <dbReference type="ARBA" id="ARBA00022884"/>
    </source>
</evidence>
<dbReference type="InterPro" id="IPR012677">
    <property type="entry name" value="Nucleotide-bd_a/b_plait_sf"/>
</dbReference>
<feature type="compositionally biased region" description="Polar residues" evidence="3">
    <location>
        <begin position="253"/>
        <end position="270"/>
    </location>
</feature>
<evidence type="ECO:0000313" key="5">
    <source>
        <dbReference type="EMBL" id="KAH6596258.1"/>
    </source>
</evidence>
<dbReference type="SUPFAM" id="SSF54928">
    <property type="entry name" value="RNA-binding domain, RBD"/>
    <property type="match status" value="4"/>
</dbReference>
<dbReference type="Proteomes" id="UP001648503">
    <property type="component" value="Unassembled WGS sequence"/>
</dbReference>
<evidence type="ECO:0000313" key="6">
    <source>
        <dbReference type="Proteomes" id="UP001648503"/>
    </source>
</evidence>
<evidence type="ECO:0000256" key="3">
    <source>
        <dbReference type="SAM" id="MobiDB-lite"/>
    </source>
</evidence>
<feature type="domain" description="RRM" evidence="4">
    <location>
        <begin position="446"/>
        <end position="523"/>
    </location>
</feature>
<dbReference type="EMBL" id="JAFCIX010000242">
    <property type="protein sequence ID" value="KAH6596258.1"/>
    <property type="molecule type" value="Genomic_DNA"/>
</dbReference>
<feature type="compositionally biased region" description="Low complexity" evidence="3">
    <location>
        <begin position="131"/>
        <end position="146"/>
    </location>
</feature>
<feature type="region of interest" description="Disordered" evidence="3">
    <location>
        <begin position="376"/>
        <end position="444"/>
    </location>
</feature>
<dbReference type="InterPro" id="IPR035979">
    <property type="entry name" value="RBD_domain_sf"/>
</dbReference>
<feature type="domain" description="RRM" evidence="4">
    <location>
        <begin position="302"/>
        <end position="379"/>
    </location>
</feature>
<protein>
    <recommendedName>
        <fullName evidence="4">RRM domain-containing protein</fullName>
    </recommendedName>
</protein>
<feature type="compositionally biased region" description="Basic and acidic residues" evidence="3">
    <location>
        <begin position="376"/>
        <end position="392"/>
    </location>
</feature>
<evidence type="ECO:0000259" key="4">
    <source>
        <dbReference type="PROSITE" id="PS50102"/>
    </source>
</evidence>
<evidence type="ECO:0000256" key="2">
    <source>
        <dbReference type="PROSITE-ProRule" id="PRU00176"/>
    </source>
</evidence>
<name>A0ABQ8FDA5_9FUNG</name>
<dbReference type="Gene3D" id="3.30.70.330">
    <property type="match status" value="4"/>
</dbReference>
<feature type="domain" description="RRM" evidence="4">
    <location>
        <begin position="29"/>
        <end position="106"/>
    </location>
</feature>
<comment type="caution">
    <text evidence="5">The sequence shown here is derived from an EMBL/GenBank/DDBJ whole genome shotgun (WGS) entry which is preliminary data.</text>
</comment>
<dbReference type="Pfam" id="PF00076">
    <property type="entry name" value="RRM_1"/>
    <property type="match status" value="4"/>
</dbReference>
<dbReference type="PROSITE" id="PS50102">
    <property type="entry name" value="RRM"/>
    <property type="match status" value="4"/>
</dbReference>
<dbReference type="PANTHER" id="PTHR23003:SF3">
    <property type="entry name" value="FI21236P1-RELATED"/>
    <property type="match status" value="1"/>
</dbReference>
<keyword evidence="6" id="KW-1185">Reference proteome</keyword>
<dbReference type="PANTHER" id="PTHR23003">
    <property type="entry name" value="RNA RECOGNITION MOTIF RRM DOMAIN CONTAINING PROTEIN"/>
    <property type="match status" value="1"/>
</dbReference>
<reference evidence="5 6" key="1">
    <citation type="submission" date="2021-02" db="EMBL/GenBank/DDBJ databases">
        <title>Variation within the Batrachochytrium salamandrivorans European outbreak.</title>
        <authorList>
            <person name="Kelly M."/>
            <person name="Pasmans F."/>
            <person name="Shea T.P."/>
            <person name="Munoz J.F."/>
            <person name="Carranza S."/>
            <person name="Cuomo C.A."/>
            <person name="Martel A."/>
        </authorList>
    </citation>
    <scope>NUCLEOTIDE SEQUENCE [LARGE SCALE GENOMIC DNA]</scope>
    <source>
        <strain evidence="5 6">AMFP18/2</strain>
    </source>
</reference>
<keyword evidence="1 2" id="KW-0694">RNA-binding</keyword>
<proteinExistence type="predicted"/>
<feature type="domain" description="RRM" evidence="4">
    <location>
        <begin position="538"/>
        <end position="614"/>
    </location>
</feature>
<organism evidence="5 6">
    <name type="scientific">Batrachochytrium salamandrivorans</name>
    <dbReference type="NCBI Taxonomy" id="1357716"/>
    <lineage>
        <taxon>Eukaryota</taxon>
        <taxon>Fungi</taxon>
        <taxon>Fungi incertae sedis</taxon>
        <taxon>Chytridiomycota</taxon>
        <taxon>Chytridiomycota incertae sedis</taxon>
        <taxon>Chytridiomycetes</taxon>
        <taxon>Rhizophydiales</taxon>
        <taxon>Rhizophydiales incertae sedis</taxon>
        <taxon>Batrachochytrium</taxon>
    </lineage>
</organism>
<dbReference type="InterPro" id="IPR000504">
    <property type="entry name" value="RRM_dom"/>
</dbReference>
<dbReference type="SMART" id="SM00360">
    <property type="entry name" value="RRM"/>
    <property type="match status" value="4"/>
</dbReference>
<feature type="compositionally biased region" description="Polar residues" evidence="3">
    <location>
        <begin position="1"/>
        <end position="20"/>
    </location>
</feature>
<feature type="region of interest" description="Disordered" evidence="3">
    <location>
        <begin position="1"/>
        <end position="24"/>
    </location>
</feature>
<feature type="compositionally biased region" description="Polar residues" evidence="3">
    <location>
        <begin position="430"/>
        <end position="442"/>
    </location>
</feature>
<gene>
    <name evidence="5" type="ORF">BASA50_005301</name>
</gene>
<feature type="region of interest" description="Disordered" evidence="3">
    <location>
        <begin position="253"/>
        <end position="295"/>
    </location>
</feature>
<accession>A0ABQ8FDA5</accession>
<dbReference type="CDD" id="cd00590">
    <property type="entry name" value="RRM_SF"/>
    <property type="match status" value="1"/>
</dbReference>